<gene>
    <name evidence="1" type="ORF">RchiOBHm_Chr7g0241241</name>
</gene>
<reference evidence="1 2" key="1">
    <citation type="journal article" date="2018" name="Nat. Genet.">
        <title>The Rosa genome provides new insights in the design of modern roses.</title>
        <authorList>
            <person name="Bendahmane M."/>
        </authorList>
    </citation>
    <scope>NUCLEOTIDE SEQUENCE [LARGE SCALE GENOMIC DNA]</scope>
    <source>
        <strain evidence="2">cv. Old Blush</strain>
    </source>
</reference>
<evidence type="ECO:0000313" key="1">
    <source>
        <dbReference type="EMBL" id="PRQ21621.1"/>
    </source>
</evidence>
<accession>A0A2P6PI65</accession>
<sequence length="44" mass="5234">MIWANSVFKKCAFRETQEKQLSIHAFLQLCSLIRCSIIYIIRKC</sequence>
<dbReference type="AlphaFoldDB" id="A0A2P6PI65"/>
<proteinExistence type="predicted"/>
<name>A0A2P6PI65_ROSCH</name>
<dbReference type="EMBL" id="PDCK01000045">
    <property type="protein sequence ID" value="PRQ21621.1"/>
    <property type="molecule type" value="Genomic_DNA"/>
</dbReference>
<keyword evidence="2" id="KW-1185">Reference proteome</keyword>
<dbReference type="Gramene" id="PRQ21621">
    <property type="protein sequence ID" value="PRQ21621"/>
    <property type="gene ID" value="RchiOBHm_Chr7g0241241"/>
</dbReference>
<protein>
    <submittedName>
        <fullName evidence="1">Uncharacterized protein</fullName>
    </submittedName>
</protein>
<comment type="caution">
    <text evidence="1">The sequence shown here is derived from an EMBL/GenBank/DDBJ whole genome shotgun (WGS) entry which is preliminary data.</text>
</comment>
<organism evidence="1 2">
    <name type="scientific">Rosa chinensis</name>
    <name type="common">China rose</name>
    <dbReference type="NCBI Taxonomy" id="74649"/>
    <lineage>
        <taxon>Eukaryota</taxon>
        <taxon>Viridiplantae</taxon>
        <taxon>Streptophyta</taxon>
        <taxon>Embryophyta</taxon>
        <taxon>Tracheophyta</taxon>
        <taxon>Spermatophyta</taxon>
        <taxon>Magnoliopsida</taxon>
        <taxon>eudicotyledons</taxon>
        <taxon>Gunneridae</taxon>
        <taxon>Pentapetalae</taxon>
        <taxon>rosids</taxon>
        <taxon>fabids</taxon>
        <taxon>Rosales</taxon>
        <taxon>Rosaceae</taxon>
        <taxon>Rosoideae</taxon>
        <taxon>Rosoideae incertae sedis</taxon>
        <taxon>Rosa</taxon>
    </lineage>
</organism>
<dbReference type="Proteomes" id="UP000238479">
    <property type="component" value="Chromosome 7"/>
</dbReference>
<evidence type="ECO:0000313" key="2">
    <source>
        <dbReference type="Proteomes" id="UP000238479"/>
    </source>
</evidence>